<gene>
    <name evidence="1" type="ORF">F4821DRAFT_274938</name>
</gene>
<sequence length="487" mass="54807">MTSPSEEFDVVIVGAGVSGINCAYRLKNELPDVKFTILEGRDDIGGTWDLFRFPGVRSDSELYTYGFSWHPWPHKNLLGSGPQIKQYIKDSVSQHNLSDYICLRHKVLTADWSSEARAWRLVVSHDGSAREIRASFLVLGTGYYDYDIPLQTIIPGLHNFKGKVINPQFWPEDYDYSVKKIAVIGSGATTVSLLPPLSEKASQVTVVQRSPGWVVSTGLMTSPISLLQKYSPLPLPFYDFWDRVWVVSIFYLLTLFCKYFPPQAASAIKSLTASQLPKGFDVDRHFSPRYYPWEQRLCLSPEGDYFTALCRQNTHIVTGVIDMVGEDHIQMEDGTKVDADTIVTATGISMRLGGNIALTVDGQEMTWGGKFMWNGAMIQDVPNMIFMFGYTNSAWTTGSECSGRVLVRLTRLMRSKGAAVAVPRIPERGFASTARLFQLSSTYIKRAEVEGYLPIYGDWGPWRQRTDPPTDYLHSRWGDIETDLCFS</sequence>
<evidence type="ECO:0000313" key="1">
    <source>
        <dbReference type="EMBL" id="KAI6081389.1"/>
    </source>
</evidence>
<comment type="caution">
    <text evidence="1">The sequence shown here is derived from an EMBL/GenBank/DDBJ whole genome shotgun (WGS) entry which is preliminary data.</text>
</comment>
<keyword evidence="2" id="KW-1185">Reference proteome</keyword>
<dbReference type="Proteomes" id="UP001497680">
    <property type="component" value="Unassembled WGS sequence"/>
</dbReference>
<proteinExistence type="predicted"/>
<reference evidence="1 2" key="1">
    <citation type="journal article" date="2022" name="New Phytol.">
        <title>Ecological generalism drives hyperdiversity of secondary metabolite gene clusters in xylarialean endophytes.</title>
        <authorList>
            <person name="Franco M.E.E."/>
            <person name="Wisecaver J.H."/>
            <person name="Arnold A.E."/>
            <person name="Ju Y.M."/>
            <person name="Slot J.C."/>
            <person name="Ahrendt S."/>
            <person name="Moore L.P."/>
            <person name="Eastman K.E."/>
            <person name="Scott K."/>
            <person name="Konkel Z."/>
            <person name="Mondo S.J."/>
            <person name="Kuo A."/>
            <person name="Hayes R.D."/>
            <person name="Haridas S."/>
            <person name="Andreopoulos B."/>
            <person name="Riley R."/>
            <person name="LaButti K."/>
            <person name="Pangilinan J."/>
            <person name="Lipzen A."/>
            <person name="Amirebrahimi M."/>
            <person name="Yan J."/>
            <person name="Adam C."/>
            <person name="Keymanesh K."/>
            <person name="Ng V."/>
            <person name="Louie K."/>
            <person name="Northen T."/>
            <person name="Drula E."/>
            <person name="Henrissat B."/>
            <person name="Hsieh H.M."/>
            <person name="Youens-Clark K."/>
            <person name="Lutzoni F."/>
            <person name="Miadlikowska J."/>
            <person name="Eastwood D.C."/>
            <person name="Hamelin R.C."/>
            <person name="Grigoriev I.V."/>
            <person name="U'Ren J.M."/>
        </authorList>
    </citation>
    <scope>NUCLEOTIDE SEQUENCE [LARGE SCALE GENOMIC DNA]</scope>
    <source>
        <strain evidence="1 2">ER1909</strain>
    </source>
</reference>
<accession>A0ACC0CLX4</accession>
<name>A0ACC0CLX4_9PEZI</name>
<evidence type="ECO:0000313" key="2">
    <source>
        <dbReference type="Proteomes" id="UP001497680"/>
    </source>
</evidence>
<organism evidence="1 2">
    <name type="scientific">Hypoxylon rubiginosum</name>
    <dbReference type="NCBI Taxonomy" id="110542"/>
    <lineage>
        <taxon>Eukaryota</taxon>
        <taxon>Fungi</taxon>
        <taxon>Dikarya</taxon>
        <taxon>Ascomycota</taxon>
        <taxon>Pezizomycotina</taxon>
        <taxon>Sordariomycetes</taxon>
        <taxon>Xylariomycetidae</taxon>
        <taxon>Xylariales</taxon>
        <taxon>Hypoxylaceae</taxon>
        <taxon>Hypoxylon</taxon>
    </lineage>
</organism>
<protein>
    <submittedName>
        <fullName evidence="1">FAD/NAD(P)-binding domain-containing protein</fullName>
    </submittedName>
</protein>
<dbReference type="EMBL" id="MU394397">
    <property type="protein sequence ID" value="KAI6081389.1"/>
    <property type="molecule type" value="Genomic_DNA"/>
</dbReference>